<dbReference type="InterPro" id="IPR036864">
    <property type="entry name" value="Zn2-C6_fun-type_DNA-bd_sf"/>
</dbReference>
<dbReference type="Proteomes" id="UP000243081">
    <property type="component" value="Unassembled WGS sequence"/>
</dbReference>
<keyword evidence="2" id="KW-0539">Nucleus</keyword>
<dbReference type="GO" id="GO:0006351">
    <property type="term" value="P:DNA-templated transcription"/>
    <property type="evidence" value="ECO:0007669"/>
    <property type="project" value="InterPro"/>
</dbReference>
<dbReference type="GO" id="GO:0008270">
    <property type="term" value="F:zinc ion binding"/>
    <property type="evidence" value="ECO:0007669"/>
    <property type="project" value="InterPro"/>
</dbReference>
<dbReference type="InterPro" id="IPR050613">
    <property type="entry name" value="Sec_Metabolite_Reg"/>
</dbReference>
<evidence type="ECO:0000313" key="6">
    <source>
        <dbReference type="Proteomes" id="UP000243081"/>
    </source>
</evidence>
<dbReference type="GO" id="GO:0003677">
    <property type="term" value="F:DNA binding"/>
    <property type="evidence" value="ECO:0007669"/>
    <property type="project" value="InterPro"/>
</dbReference>
<evidence type="ECO:0000256" key="3">
    <source>
        <dbReference type="SAM" id="MobiDB-lite"/>
    </source>
</evidence>
<feature type="domain" description="Xylanolytic transcriptional activator regulatory" evidence="4">
    <location>
        <begin position="423"/>
        <end position="497"/>
    </location>
</feature>
<dbReference type="OrthoDB" id="5431381at2759"/>
<dbReference type="GO" id="GO:0005634">
    <property type="term" value="C:nucleus"/>
    <property type="evidence" value="ECO:0007669"/>
    <property type="project" value="UniProtKB-SubCell"/>
</dbReference>
<evidence type="ECO:0000313" key="5">
    <source>
        <dbReference type="EMBL" id="OAQ98561.1"/>
    </source>
</evidence>
<dbReference type="PANTHER" id="PTHR31001">
    <property type="entry name" value="UNCHARACTERIZED TRANSCRIPTIONAL REGULATORY PROTEIN"/>
    <property type="match status" value="1"/>
</dbReference>
<evidence type="ECO:0000259" key="4">
    <source>
        <dbReference type="SMART" id="SM00906"/>
    </source>
</evidence>
<proteinExistence type="predicted"/>
<reference evidence="5 6" key="1">
    <citation type="submission" date="2016-03" db="EMBL/GenBank/DDBJ databases">
        <title>Fine-scale spatial genetic structure of a fungal parasite of coffee scale insects.</title>
        <authorList>
            <person name="Jackson D."/>
            <person name="Zemenick K.A."/>
            <person name="Malloure B."/>
            <person name="Quandt C.A."/>
            <person name="James T.Y."/>
        </authorList>
    </citation>
    <scope>NUCLEOTIDE SEQUENCE [LARGE SCALE GENOMIC DNA]</scope>
    <source>
        <strain evidence="5 6">UM487</strain>
    </source>
</reference>
<name>A0A179I9J2_CORDF</name>
<protein>
    <recommendedName>
        <fullName evidence="4">Xylanolytic transcriptional activator regulatory domain-containing protein</fullName>
    </recommendedName>
</protein>
<dbReference type="InterPro" id="IPR007219">
    <property type="entry name" value="XnlR_reg_dom"/>
</dbReference>
<evidence type="ECO:0000256" key="2">
    <source>
        <dbReference type="ARBA" id="ARBA00023242"/>
    </source>
</evidence>
<dbReference type="EMBL" id="LUKN01002815">
    <property type="protein sequence ID" value="OAQ98561.1"/>
    <property type="molecule type" value="Genomic_DNA"/>
</dbReference>
<dbReference type="Gene3D" id="4.10.240.10">
    <property type="entry name" value="Zn(2)-C6 fungal-type DNA-binding domain"/>
    <property type="match status" value="1"/>
</dbReference>
<keyword evidence="6" id="KW-1185">Reference proteome</keyword>
<dbReference type="AlphaFoldDB" id="A0A179I9J2"/>
<dbReference type="Pfam" id="PF04082">
    <property type="entry name" value="Fungal_trans"/>
    <property type="match status" value="1"/>
</dbReference>
<dbReference type="SMART" id="SM00906">
    <property type="entry name" value="Fungal_trans"/>
    <property type="match status" value="1"/>
</dbReference>
<comment type="caution">
    <text evidence="5">The sequence shown here is derived from an EMBL/GenBank/DDBJ whole genome shotgun (WGS) entry which is preliminary data.</text>
</comment>
<organism evidence="5 6">
    <name type="scientific">Cordyceps confragosa</name>
    <name type="common">Lecanicillium lecanii</name>
    <dbReference type="NCBI Taxonomy" id="2714763"/>
    <lineage>
        <taxon>Eukaryota</taxon>
        <taxon>Fungi</taxon>
        <taxon>Dikarya</taxon>
        <taxon>Ascomycota</taxon>
        <taxon>Pezizomycotina</taxon>
        <taxon>Sordariomycetes</taxon>
        <taxon>Hypocreomycetidae</taxon>
        <taxon>Hypocreales</taxon>
        <taxon>Cordycipitaceae</taxon>
        <taxon>Akanthomyces</taxon>
    </lineage>
</organism>
<dbReference type="PANTHER" id="PTHR31001:SF74">
    <property type="entry name" value="ZN(II)2CYS6 TRANSCRIPTION FACTOR (EUROFUNG)"/>
    <property type="match status" value="1"/>
</dbReference>
<evidence type="ECO:0000256" key="1">
    <source>
        <dbReference type="ARBA" id="ARBA00004123"/>
    </source>
</evidence>
<dbReference type="CDD" id="cd12148">
    <property type="entry name" value="fungal_TF_MHR"/>
    <property type="match status" value="1"/>
</dbReference>
<dbReference type="OMA" id="CFHLKDM"/>
<dbReference type="GO" id="GO:0000981">
    <property type="term" value="F:DNA-binding transcription factor activity, RNA polymerase II-specific"/>
    <property type="evidence" value="ECO:0007669"/>
    <property type="project" value="InterPro"/>
</dbReference>
<comment type="subcellular location">
    <subcellularLocation>
        <location evidence="1">Nucleus</location>
    </subcellularLocation>
</comment>
<feature type="region of interest" description="Disordered" evidence="3">
    <location>
        <begin position="169"/>
        <end position="212"/>
    </location>
</feature>
<gene>
    <name evidence="5" type="ORF">LLEC1_04266</name>
</gene>
<feature type="region of interest" description="Disordered" evidence="3">
    <location>
        <begin position="1"/>
        <end position="35"/>
    </location>
</feature>
<accession>A0A179I9J2</accession>
<sequence>MPKHRAQPSKVGSVTEADTLEKPKPPYSRRRDKPQLSCHACRKRKLLQQFMNQSSIRGIGLGSHHIPSLTSHARIRCDREYPCSNCSSRGLGSSCAFTNMPVPALSATAAGSAYGFDVQERITRLETVVLDLMHQSSSKTCMYTSFSVFFPTTSQGLISELIAVAESLSGKKPPSHGPKLRTAQSFRLRPQSGADINRGSYPKTSASPSDYGSFRNRSKGISYVSGSHWVAVLDSIADLKNHLCQEDEPKPSRLEPDQLPESKPLPQLLYSFGISDTPTSIINGLPPRSVVDRLVSCFFNTLEVAPGVLHSGQFLREYEAFWKAPQETSIVWVGLLLSVMALSTQYQQALAIGQRVASEANAGHFTRPSEADEKAALVEDYKCQAIKCLHLGQYTRGGPHVLETLCLYTFIECFHLKDMDVGISVLIANLVQIALHMGYHRDAKHFTSISPFAGEMRRRVWATIVQLDFSISTQLGLPGVLRQSHVETSRPRNLFDHDFDETTLSLPDSRPETEVTPILYVLAKLRLVSVGRKVVDMATDLQQCPYTDIIAIDQEIDDARGSLPSSLRWKGFALTLNVSSVTALLTIWLHMITLQLKVILYKKFLNAAQCNKENQQSRSTCLLAAMELLALQHLVEEEIQPGGLLYESRWRISSTFTNPFLLATSVLCFYVQGAGTHTQNQESSSEDEQVEEADTASVKDALKKSLAIWIRQCSQSREARKAAVAVHHILDNPGASPDLETPINNFSAAYTGPSFSSAADVSYFPGALVECNSDFTGAFLFYTAEEMAWPAFASKQTTNAVDVSYTYFAS</sequence>